<keyword evidence="3" id="KW-1185">Reference proteome</keyword>
<proteinExistence type="predicted"/>
<evidence type="ECO:0000313" key="2">
    <source>
        <dbReference type="EMBL" id="KAJ7193639.1"/>
    </source>
</evidence>
<dbReference type="AlphaFoldDB" id="A0AAD6USQ4"/>
<accession>A0AAD6USQ4</accession>
<feature type="region of interest" description="Disordered" evidence="1">
    <location>
        <begin position="213"/>
        <end position="274"/>
    </location>
</feature>
<sequence length="296" mass="32322">MGGTLWACGPGQTPSDMIEEDHVSMYYRYSGFLEFRGILLKATIAFLTALSGKQISKNLLINEGIVTQEAVEGIDDAVVIVNYRSRIDAAISLLKSWLNTRSGPRPEEPILSFFGGIGSSSNFSSHGPLGQLLAQQSALADFMAKVPIDYAALNPFDLEPEQVMVPHTLTELRLTGIHSFLLLPDANGTLPYEKVKEVERLLRMVRSYCEFDPSKWGGPPMPPEYQPPRVRRARVPATDTKGDTSASDDSGGETTHDEEDGGDVDSADENDEDQQHFIDEMITVFAAVPPGGTVCT</sequence>
<dbReference type="Proteomes" id="UP001219525">
    <property type="component" value="Unassembled WGS sequence"/>
</dbReference>
<name>A0AAD6USQ4_9AGAR</name>
<organism evidence="2 3">
    <name type="scientific">Mycena pura</name>
    <dbReference type="NCBI Taxonomy" id="153505"/>
    <lineage>
        <taxon>Eukaryota</taxon>
        <taxon>Fungi</taxon>
        <taxon>Dikarya</taxon>
        <taxon>Basidiomycota</taxon>
        <taxon>Agaricomycotina</taxon>
        <taxon>Agaricomycetes</taxon>
        <taxon>Agaricomycetidae</taxon>
        <taxon>Agaricales</taxon>
        <taxon>Marasmiineae</taxon>
        <taxon>Mycenaceae</taxon>
        <taxon>Mycena</taxon>
    </lineage>
</organism>
<reference evidence="2" key="1">
    <citation type="submission" date="2023-03" db="EMBL/GenBank/DDBJ databases">
        <title>Massive genome expansion in bonnet fungi (Mycena s.s.) driven by repeated elements and novel gene families across ecological guilds.</title>
        <authorList>
            <consortium name="Lawrence Berkeley National Laboratory"/>
            <person name="Harder C.B."/>
            <person name="Miyauchi S."/>
            <person name="Viragh M."/>
            <person name="Kuo A."/>
            <person name="Thoen E."/>
            <person name="Andreopoulos B."/>
            <person name="Lu D."/>
            <person name="Skrede I."/>
            <person name="Drula E."/>
            <person name="Henrissat B."/>
            <person name="Morin E."/>
            <person name="Kohler A."/>
            <person name="Barry K."/>
            <person name="LaButti K."/>
            <person name="Morin E."/>
            <person name="Salamov A."/>
            <person name="Lipzen A."/>
            <person name="Mereny Z."/>
            <person name="Hegedus B."/>
            <person name="Baldrian P."/>
            <person name="Stursova M."/>
            <person name="Weitz H."/>
            <person name="Taylor A."/>
            <person name="Grigoriev I.V."/>
            <person name="Nagy L.G."/>
            <person name="Martin F."/>
            <person name="Kauserud H."/>
        </authorList>
    </citation>
    <scope>NUCLEOTIDE SEQUENCE</scope>
    <source>
        <strain evidence="2">9144</strain>
    </source>
</reference>
<evidence type="ECO:0000313" key="3">
    <source>
        <dbReference type="Proteomes" id="UP001219525"/>
    </source>
</evidence>
<protein>
    <submittedName>
        <fullName evidence="2">Uncharacterized protein</fullName>
    </submittedName>
</protein>
<dbReference type="EMBL" id="JARJCW010000106">
    <property type="protein sequence ID" value="KAJ7193639.1"/>
    <property type="molecule type" value="Genomic_DNA"/>
</dbReference>
<evidence type="ECO:0000256" key="1">
    <source>
        <dbReference type="SAM" id="MobiDB-lite"/>
    </source>
</evidence>
<comment type="caution">
    <text evidence="2">The sequence shown here is derived from an EMBL/GenBank/DDBJ whole genome shotgun (WGS) entry which is preliminary data.</text>
</comment>
<gene>
    <name evidence="2" type="ORF">GGX14DRAFT_477726</name>
</gene>
<feature type="compositionally biased region" description="Acidic residues" evidence="1">
    <location>
        <begin position="256"/>
        <end position="272"/>
    </location>
</feature>